<protein>
    <submittedName>
        <fullName evidence="1">Uncharacterized protein</fullName>
    </submittedName>
</protein>
<dbReference type="EMBL" id="CP011971">
    <property type="protein sequence ID" value="AMN47017.1"/>
    <property type="molecule type" value="Genomic_DNA"/>
</dbReference>
<reference evidence="1 2" key="1">
    <citation type="submission" date="2015-06" db="EMBL/GenBank/DDBJ databases">
        <title>A Comprehensive Approach to Explore the Metabolic and Phylogenetic Diversity of Bacterial Steroid Degradation in the Environment: Testosterone as an Example.</title>
        <authorList>
            <person name="Yang F.-C."/>
            <person name="Chen Y.-L."/>
            <person name="Yu C.-P."/>
            <person name="Tang S.-L."/>
            <person name="Wang P.-H."/>
            <person name="Ismail W."/>
            <person name="Wang C.-H."/>
            <person name="Yang C.-Y."/>
            <person name="Chiang Y.-R."/>
        </authorList>
    </citation>
    <scope>NUCLEOTIDE SEQUENCE [LARGE SCALE GENOMIC DNA]</scope>
    <source>
        <strain evidence="1 2">DSM 18526</strain>
    </source>
</reference>
<dbReference type="RefSeq" id="WP_066920173.1">
    <property type="nucleotide sequence ID" value="NZ_CP011971.1"/>
</dbReference>
<evidence type="ECO:0000313" key="1">
    <source>
        <dbReference type="EMBL" id="AMN47017.1"/>
    </source>
</evidence>
<dbReference type="STRING" id="465721.ACG33_07885"/>
<evidence type="ECO:0000313" key="2">
    <source>
        <dbReference type="Proteomes" id="UP000070250"/>
    </source>
</evidence>
<dbReference type="Proteomes" id="UP000070250">
    <property type="component" value="Chromosome"/>
</dbReference>
<gene>
    <name evidence="1" type="ORF">ACG33_07885</name>
</gene>
<keyword evidence="2" id="KW-1185">Reference proteome</keyword>
<proteinExistence type="predicted"/>
<dbReference type="AlphaFoldDB" id="A0A127F9C9"/>
<dbReference type="KEGG" id="sdf:ACG33_07885"/>
<organism evidence="1 2">
    <name type="scientific">Steroidobacter denitrificans</name>
    <dbReference type="NCBI Taxonomy" id="465721"/>
    <lineage>
        <taxon>Bacteria</taxon>
        <taxon>Pseudomonadati</taxon>
        <taxon>Pseudomonadota</taxon>
        <taxon>Gammaproteobacteria</taxon>
        <taxon>Steroidobacterales</taxon>
        <taxon>Steroidobacteraceae</taxon>
        <taxon>Steroidobacter</taxon>
    </lineage>
</organism>
<dbReference type="OrthoDB" id="333076at2"/>
<sequence>MTVRTEDEYLHRTSDESKGLFSDNFWLSICDREADIFGVNHIHASLNKGYARFSTMMVIDGVVQPWANKVVLPNVQKFDRLSEGRMTYEVVKPLEQIRVTFDGPKYGFDLLYKGRFPVFDYNDCIGGNPLTSSAEYNYGGHYEQGMLCTGEFEVRAGPRQGRRQINSFAHRDHSWTNRFSHETPWELAPLSHRDSLFHFWPSIQTESMHLNAFGWMNPDFKPPFEGAPRSGGFLSDANGSHPIEGASCEIRTEADGRTAMSFRYRFILPGGKVIHVRTGRKYAHTMNGLMRGENEAECTLDCYESFFDYEVEETGERGYGCSEYSIIPPYPRWRY</sequence>
<name>A0A127F9C9_STEDE</name>
<accession>A0A127F9C9</accession>